<dbReference type="AlphaFoldDB" id="A0A940P929"/>
<accession>A0A940P929</accession>
<keyword evidence="1" id="KW-0472">Membrane</keyword>
<keyword evidence="1" id="KW-0812">Transmembrane</keyword>
<dbReference type="EMBL" id="JAEEGA010000021">
    <property type="protein sequence ID" value="MBP1043984.1"/>
    <property type="molecule type" value="Genomic_DNA"/>
</dbReference>
<reference evidence="2" key="1">
    <citation type="submission" date="2020-12" db="EMBL/GenBank/DDBJ databases">
        <title>Vagococcus allomyrinae sp. nov. and Enterococcus lavae sp. nov., isolated from the larvae of Allomyrina dichotoma.</title>
        <authorList>
            <person name="Lee S.D."/>
        </authorList>
    </citation>
    <scope>NUCLEOTIDE SEQUENCE</scope>
    <source>
        <strain evidence="2">BWB3-3</strain>
    </source>
</reference>
<evidence type="ECO:0000256" key="1">
    <source>
        <dbReference type="SAM" id="Phobius"/>
    </source>
</evidence>
<evidence type="ECO:0000313" key="3">
    <source>
        <dbReference type="Proteomes" id="UP000674938"/>
    </source>
</evidence>
<feature type="transmembrane region" description="Helical" evidence="1">
    <location>
        <begin position="21"/>
        <end position="48"/>
    </location>
</feature>
<evidence type="ECO:0000313" key="2">
    <source>
        <dbReference type="EMBL" id="MBP1043984.1"/>
    </source>
</evidence>
<dbReference type="Proteomes" id="UP000674938">
    <property type="component" value="Unassembled WGS sequence"/>
</dbReference>
<dbReference type="RefSeq" id="WP_209532001.1">
    <property type="nucleotide sequence ID" value="NZ_JAEEGA010000021.1"/>
</dbReference>
<name>A0A940P929_9ENTE</name>
<gene>
    <name evidence="2" type="ORF">I6N95_23525</name>
</gene>
<comment type="caution">
    <text evidence="2">The sequence shown here is derived from an EMBL/GenBank/DDBJ whole genome shotgun (WGS) entry which is preliminary data.</text>
</comment>
<keyword evidence="3" id="KW-1185">Reference proteome</keyword>
<organism evidence="2 3">
    <name type="scientific">Vagococcus allomyrinae</name>
    <dbReference type="NCBI Taxonomy" id="2794353"/>
    <lineage>
        <taxon>Bacteria</taxon>
        <taxon>Bacillati</taxon>
        <taxon>Bacillota</taxon>
        <taxon>Bacilli</taxon>
        <taxon>Lactobacillales</taxon>
        <taxon>Enterococcaceae</taxon>
        <taxon>Vagococcus</taxon>
    </lineage>
</organism>
<proteinExistence type="predicted"/>
<feature type="transmembrane region" description="Helical" evidence="1">
    <location>
        <begin position="54"/>
        <end position="76"/>
    </location>
</feature>
<keyword evidence="1" id="KW-1133">Transmembrane helix</keyword>
<sequence>MKKFVSHLMGKLVKQSLAVCAICLIAMIWLVIGMALVSPLLVMGLVFIGGQSFVLVNFLSSLVLATGSFYLLGYFARITMAFQRTIHLFLTQLFTTTT</sequence>
<protein>
    <submittedName>
        <fullName evidence="2">Uncharacterized protein</fullName>
    </submittedName>
</protein>